<keyword evidence="4" id="KW-1185">Reference proteome</keyword>
<dbReference type="AlphaFoldDB" id="A0AA88CXE0"/>
<protein>
    <recommendedName>
        <fullName evidence="2">UBX domain-containing protein</fullName>
    </recommendedName>
</protein>
<dbReference type="InterPro" id="IPR050730">
    <property type="entry name" value="UBX_domain-protein"/>
</dbReference>
<evidence type="ECO:0000313" key="4">
    <source>
        <dbReference type="Proteomes" id="UP001187192"/>
    </source>
</evidence>
<gene>
    <name evidence="3" type="ORF">TIFTF001_042232</name>
</gene>
<comment type="caution">
    <text evidence="3">The sequence shown here is derived from an EMBL/GenBank/DDBJ whole genome shotgun (WGS) entry which is preliminary data.</text>
</comment>
<dbReference type="PROSITE" id="PS50033">
    <property type="entry name" value="UBX"/>
    <property type="match status" value="1"/>
</dbReference>
<dbReference type="Gramene" id="FCD_00037137-RA">
    <property type="protein sequence ID" value="FCD_00037137-RA:cds"/>
    <property type="gene ID" value="FCD_00037137"/>
</dbReference>
<keyword evidence="1" id="KW-0833">Ubl conjugation pathway</keyword>
<dbReference type="Pfam" id="PF00789">
    <property type="entry name" value="UBX"/>
    <property type="match status" value="1"/>
</dbReference>
<proteinExistence type="predicted"/>
<sequence>MLIRGSYSLTFLNAYVDSIYVPARSSRYAPVVADKTSEEDEEILHAIAASMESIKDTIGSGSQVEDVNLTNPEEITCQDKKPCYPLLTEEPKGDKTLLCRVGIRLPDGRRVQRNFFHTDPIQLLWSFCCSQLTEAETKAFRLTQAIPGASKTLDYDSKLSFEESELANSMISVTWE</sequence>
<dbReference type="PANTHER" id="PTHR23322">
    <property type="entry name" value="FAS-ASSOCIATED PROTEIN"/>
    <property type="match status" value="1"/>
</dbReference>
<evidence type="ECO:0000313" key="3">
    <source>
        <dbReference type="EMBL" id="GMN35485.1"/>
    </source>
</evidence>
<dbReference type="InterPro" id="IPR001012">
    <property type="entry name" value="UBX_dom"/>
</dbReference>
<dbReference type="GO" id="GO:0005634">
    <property type="term" value="C:nucleus"/>
    <property type="evidence" value="ECO:0007669"/>
    <property type="project" value="TreeGrafter"/>
</dbReference>
<evidence type="ECO:0000256" key="1">
    <source>
        <dbReference type="ARBA" id="ARBA00022786"/>
    </source>
</evidence>
<dbReference type="CDD" id="cd01767">
    <property type="entry name" value="UBX"/>
    <property type="match status" value="1"/>
</dbReference>
<dbReference type="PANTHER" id="PTHR23322:SF6">
    <property type="entry name" value="UBX DOMAIN-CONTAINING PROTEIN 7"/>
    <property type="match status" value="1"/>
</dbReference>
<reference evidence="3" key="1">
    <citation type="submission" date="2023-07" db="EMBL/GenBank/DDBJ databases">
        <title>draft genome sequence of fig (Ficus carica).</title>
        <authorList>
            <person name="Takahashi T."/>
            <person name="Nishimura K."/>
        </authorList>
    </citation>
    <scope>NUCLEOTIDE SEQUENCE</scope>
</reference>
<dbReference type="GO" id="GO:0043130">
    <property type="term" value="F:ubiquitin binding"/>
    <property type="evidence" value="ECO:0007669"/>
    <property type="project" value="TreeGrafter"/>
</dbReference>
<accession>A0AA88CXE0</accession>
<dbReference type="EMBL" id="BTGU01002214">
    <property type="protein sequence ID" value="GMN35485.1"/>
    <property type="molecule type" value="Genomic_DNA"/>
</dbReference>
<dbReference type="Proteomes" id="UP001187192">
    <property type="component" value="Unassembled WGS sequence"/>
</dbReference>
<name>A0AA88CXE0_FICCA</name>
<dbReference type="Gene3D" id="3.10.20.90">
    <property type="entry name" value="Phosphatidylinositol 3-kinase Catalytic Subunit, Chain A, domain 1"/>
    <property type="match status" value="1"/>
</dbReference>
<dbReference type="SUPFAM" id="SSF54236">
    <property type="entry name" value="Ubiquitin-like"/>
    <property type="match status" value="1"/>
</dbReference>
<feature type="domain" description="UBX" evidence="2">
    <location>
        <begin position="94"/>
        <end position="174"/>
    </location>
</feature>
<dbReference type="GO" id="GO:0043161">
    <property type="term" value="P:proteasome-mediated ubiquitin-dependent protein catabolic process"/>
    <property type="evidence" value="ECO:0007669"/>
    <property type="project" value="TreeGrafter"/>
</dbReference>
<evidence type="ECO:0000259" key="2">
    <source>
        <dbReference type="PROSITE" id="PS50033"/>
    </source>
</evidence>
<organism evidence="3 4">
    <name type="scientific">Ficus carica</name>
    <name type="common">Common fig</name>
    <dbReference type="NCBI Taxonomy" id="3494"/>
    <lineage>
        <taxon>Eukaryota</taxon>
        <taxon>Viridiplantae</taxon>
        <taxon>Streptophyta</taxon>
        <taxon>Embryophyta</taxon>
        <taxon>Tracheophyta</taxon>
        <taxon>Spermatophyta</taxon>
        <taxon>Magnoliopsida</taxon>
        <taxon>eudicotyledons</taxon>
        <taxon>Gunneridae</taxon>
        <taxon>Pentapetalae</taxon>
        <taxon>rosids</taxon>
        <taxon>fabids</taxon>
        <taxon>Rosales</taxon>
        <taxon>Moraceae</taxon>
        <taxon>Ficeae</taxon>
        <taxon>Ficus</taxon>
    </lineage>
</organism>
<dbReference type="InterPro" id="IPR029071">
    <property type="entry name" value="Ubiquitin-like_domsf"/>
</dbReference>